<evidence type="ECO:0000313" key="3">
    <source>
        <dbReference type="Proteomes" id="UP000184192"/>
    </source>
</evidence>
<dbReference type="PANTHER" id="PTHR11051:SF8">
    <property type="entry name" value="PROTEIN-GLUCOSYLGALACTOSYLHYDROXYLYSINE GLUCOSIDASE"/>
    <property type="match status" value="1"/>
</dbReference>
<organism evidence="2 3">
    <name type="scientific">Bacteroides stercorirosoris</name>
    <dbReference type="NCBI Taxonomy" id="871324"/>
    <lineage>
        <taxon>Bacteria</taxon>
        <taxon>Pseudomonadati</taxon>
        <taxon>Bacteroidota</taxon>
        <taxon>Bacteroidia</taxon>
        <taxon>Bacteroidales</taxon>
        <taxon>Bacteroidaceae</taxon>
        <taxon>Bacteroides</taxon>
    </lineage>
</organism>
<dbReference type="GO" id="GO:0004553">
    <property type="term" value="F:hydrolase activity, hydrolyzing O-glycosyl compounds"/>
    <property type="evidence" value="ECO:0007669"/>
    <property type="project" value="TreeGrafter"/>
</dbReference>
<dbReference type="Gene3D" id="1.50.10.10">
    <property type="match status" value="1"/>
</dbReference>
<dbReference type="InterPro" id="IPR008928">
    <property type="entry name" value="6-hairpin_glycosidase_sf"/>
</dbReference>
<dbReference type="RefSeq" id="WP_073313785.1">
    <property type="nucleotide sequence ID" value="NZ_FQZN01000014.1"/>
</dbReference>
<dbReference type="eggNOG" id="COG1554">
    <property type="taxonomic scope" value="Bacteria"/>
</dbReference>
<reference evidence="3" key="1">
    <citation type="submission" date="2016-11" db="EMBL/GenBank/DDBJ databases">
        <authorList>
            <person name="Varghese N."/>
            <person name="Submissions S."/>
        </authorList>
    </citation>
    <scope>NUCLEOTIDE SEQUENCE [LARGE SCALE GENOMIC DNA]</scope>
    <source>
        <strain evidence="3">DSM 26884</strain>
    </source>
</reference>
<sequence>MRTRISCFLLLVFFFVQIVKGEDADLWQLHASDINAPYVGAPMANGGIGILPWKEPFSVRQVILNHVFDTDGPQGVSRVLKGINPFLLSMDVDGKKVDSECVVNWSQCVDMKEATHNSSFRADGKADISYGICALRNMPYAGLIRVNVKALSDMSLRVAARMDIPQEYSQSTQRFRKMRADATQMYMLQSYATSTHRQREVSASSAFIFDEDKATEVLYDEIDREIFFTMKLRKGDSLSFALIGSVCSTRDFSDPYNEAERQVIYAIHEGTDALMAAHCRLWSELWESDILIEGDDEAQRAVRFALFNLYSSCREGSGLSISPMGLSSQGYNGHIFWDSELWMFPPMLMLNKGIAESMIDYRIDRLAAARKKAMAYGYKGAMFPWESDDYGEESTPTFALTGPLEHHVTADISIACWNYYCLTRDEQWLRTKAFPLMKEVADFWVSRVERNDDGSYSICNVVGADEYANGIDDNAFTNAAAIRALEYACEAAVICNEPVPEIWKEISRNIRILRFKDGVTREHATYDGEMIKQADVNLLGYPLYFITDAKAQKKDMEYYADRIDPQNGPAMSYSIFCVQYARMGDAKQAYKMFRRCYQPNLRAPFGVLAETATSDNPYFMTGAGGLLQAVINGFCGLQITDNGIVQLPSSLPEHWKSVTVKGVGLEKKVYVRENR</sequence>
<dbReference type="Gene3D" id="2.70.98.40">
    <property type="entry name" value="Glycoside hydrolase, family 65, N-terminal domain"/>
    <property type="match status" value="1"/>
</dbReference>
<protein>
    <submittedName>
        <fullName evidence="2">Trehalose and maltose hydrolase (Possible phosphorylase)</fullName>
    </submittedName>
</protein>
<keyword evidence="2" id="KW-0378">Hydrolase</keyword>
<dbReference type="GO" id="GO:0005975">
    <property type="term" value="P:carbohydrate metabolic process"/>
    <property type="evidence" value="ECO:0007669"/>
    <property type="project" value="InterPro"/>
</dbReference>
<keyword evidence="3" id="KW-1185">Reference proteome</keyword>
<name>A0A1M6G6X8_9BACE</name>
<dbReference type="GeneID" id="92712537"/>
<dbReference type="Pfam" id="PF03632">
    <property type="entry name" value="Glyco_hydro_65m"/>
    <property type="match status" value="1"/>
</dbReference>
<dbReference type="InterPro" id="IPR005195">
    <property type="entry name" value="Glyco_hydro_65_M"/>
</dbReference>
<dbReference type="AlphaFoldDB" id="A0A1M6G6X8"/>
<dbReference type="InterPro" id="IPR012341">
    <property type="entry name" value="6hp_glycosidase-like_sf"/>
</dbReference>
<dbReference type="PANTHER" id="PTHR11051">
    <property type="entry name" value="GLYCOSYL HYDROLASE-RELATED"/>
    <property type="match status" value="1"/>
</dbReference>
<dbReference type="EMBL" id="FQZN01000014">
    <property type="protein sequence ID" value="SHJ05684.1"/>
    <property type="molecule type" value="Genomic_DNA"/>
</dbReference>
<dbReference type="InterPro" id="IPR037018">
    <property type="entry name" value="GH65_N"/>
</dbReference>
<accession>A0A1M6G6X8</accession>
<dbReference type="Proteomes" id="UP000184192">
    <property type="component" value="Unassembled WGS sequence"/>
</dbReference>
<evidence type="ECO:0000259" key="1">
    <source>
        <dbReference type="Pfam" id="PF03632"/>
    </source>
</evidence>
<dbReference type="SUPFAM" id="SSF48208">
    <property type="entry name" value="Six-hairpin glycosidases"/>
    <property type="match status" value="1"/>
</dbReference>
<gene>
    <name evidence="2" type="ORF">SAMN05444350_11434</name>
</gene>
<feature type="domain" description="Glycoside hydrolase family 65 central catalytic" evidence="1">
    <location>
        <begin position="303"/>
        <end position="498"/>
    </location>
</feature>
<proteinExistence type="predicted"/>
<evidence type="ECO:0000313" key="2">
    <source>
        <dbReference type="EMBL" id="SHJ05684.1"/>
    </source>
</evidence>